<proteinExistence type="predicted"/>
<evidence type="ECO:0000313" key="2">
    <source>
        <dbReference type="Proteomes" id="UP000004110"/>
    </source>
</evidence>
<dbReference type="EMBL" id="AAYH02000034">
    <property type="protein sequence ID" value="EDO55866.1"/>
    <property type="molecule type" value="Genomic_DNA"/>
</dbReference>
<accession>A0ABC9NGW6</accession>
<dbReference type="AlphaFoldDB" id="A0ABC9NGW6"/>
<dbReference type="Proteomes" id="UP000004110">
    <property type="component" value="Unassembled WGS sequence"/>
</dbReference>
<keyword evidence="2" id="KW-1185">Reference proteome</keyword>
<name>A0ABC9NGW6_BACUC</name>
<evidence type="ECO:0000313" key="1">
    <source>
        <dbReference type="EMBL" id="EDO55866.1"/>
    </source>
</evidence>
<reference evidence="1" key="2">
    <citation type="submission" date="2013-11" db="EMBL/GenBank/DDBJ databases">
        <title>Draft genome sequence of Bacteroides uniformis (ATCC 8492).</title>
        <authorList>
            <person name="Sudarsanam P."/>
            <person name="Ley R."/>
            <person name="Guruge J."/>
            <person name="Turnbaugh P.J."/>
            <person name="Mahowald M."/>
            <person name="Liep D."/>
            <person name="Gordon J."/>
        </authorList>
    </citation>
    <scope>NUCLEOTIDE SEQUENCE</scope>
    <source>
        <strain evidence="1">ATCC 8492</strain>
    </source>
</reference>
<gene>
    <name evidence="1" type="ORF">BACUNI_00532</name>
</gene>
<sequence length="44" mass="5255">MTKVKIRWDKAIYDLTIYDVRLKFVLLNNRAYAGIYDTKSNRTS</sequence>
<comment type="caution">
    <text evidence="1">The sequence shown here is derived from an EMBL/GenBank/DDBJ whole genome shotgun (WGS) entry which is preliminary data.</text>
</comment>
<reference evidence="1" key="1">
    <citation type="submission" date="2007-06" db="EMBL/GenBank/DDBJ databases">
        <authorList>
            <person name="Fulton L."/>
            <person name="Clifton S."/>
            <person name="Fulton B."/>
            <person name="Xu J."/>
            <person name="Minx P."/>
            <person name="Pepin K.H."/>
            <person name="Johnson M."/>
            <person name="Thiruvilangam P."/>
            <person name="Bhonagiri V."/>
            <person name="Nash W.E."/>
            <person name="Mardis E.R."/>
            <person name="Wilson R.K."/>
        </authorList>
    </citation>
    <scope>NUCLEOTIDE SEQUENCE [LARGE SCALE GENOMIC DNA]</scope>
    <source>
        <strain evidence="1">ATCC 8492</strain>
    </source>
</reference>
<protein>
    <submittedName>
        <fullName evidence="1">Uncharacterized protein</fullName>
    </submittedName>
</protein>
<organism evidence="1 2">
    <name type="scientific">Bacteroides uniformis (strain ATCC 8492 / DSM 6597 / CCUG 4942 / CIP 103695 / JCM 5828 / KCTC 5204 / NCTC 13054 / VPI 0061)</name>
    <dbReference type="NCBI Taxonomy" id="411479"/>
    <lineage>
        <taxon>Bacteria</taxon>
        <taxon>Pseudomonadati</taxon>
        <taxon>Bacteroidota</taxon>
        <taxon>Bacteroidia</taxon>
        <taxon>Bacteroidales</taxon>
        <taxon>Bacteroidaceae</taxon>
        <taxon>Bacteroides</taxon>
    </lineage>
</organism>